<evidence type="ECO:0000313" key="5">
    <source>
        <dbReference type="Proteomes" id="UP000005226"/>
    </source>
</evidence>
<dbReference type="AlphaFoldDB" id="A0A674NQA0"/>
<organism evidence="4 5">
    <name type="scientific">Takifugu rubripes</name>
    <name type="common">Japanese pufferfish</name>
    <name type="synonym">Fugu rubripes</name>
    <dbReference type="NCBI Taxonomy" id="31033"/>
    <lineage>
        <taxon>Eukaryota</taxon>
        <taxon>Metazoa</taxon>
        <taxon>Chordata</taxon>
        <taxon>Craniata</taxon>
        <taxon>Vertebrata</taxon>
        <taxon>Euteleostomi</taxon>
        <taxon>Actinopterygii</taxon>
        <taxon>Neopterygii</taxon>
        <taxon>Teleostei</taxon>
        <taxon>Neoteleostei</taxon>
        <taxon>Acanthomorphata</taxon>
        <taxon>Eupercaria</taxon>
        <taxon>Tetraodontiformes</taxon>
        <taxon>Tetradontoidea</taxon>
        <taxon>Tetraodontidae</taxon>
        <taxon>Takifugu</taxon>
    </lineage>
</organism>
<dbReference type="InterPro" id="IPR048270">
    <property type="entry name" value="PNMA_C"/>
</dbReference>
<dbReference type="PROSITE" id="PS50158">
    <property type="entry name" value="ZF_CCHC"/>
    <property type="match status" value="1"/>
</dbReference>
<evidence type="ECO:0000256" key="1">
    <source>
        <dbReference type="PROSITE-ProRule" id="PRU00047"/>
    </source>
</evidence>
<dbReference type="Proteomes" id="UP000005226">
    <property type="component" value="Chromosome 14"/>
</dbReference>
<evidence type="ECO:0000259" key="3">
    <source>
        <dbReference type="PROSITE" id="PS50158"/>
    </source>
</evidence>
<sequence>QISGKSFEEVLQDHLTGCAQSVASSPEPSENMVSTQETQNETLEPDATNMSVNAPELVVVEHIVRSEAPGSQFNAPFRLRQFSGKQPCPSHEVDFDTWRHSVELILQDPSLSDLQRSRRILDSLVPPAANVVRPLSPQASPSAYLELLNSAFGTVEDGNELFPKFLNTFQDAGEKPSQYLHRLQTALTKALKRGGVVASEADRHLLRQFCRGCWDNALLADLQLGRRRDNPPSFTELLLQLRVEEDKQMSHLARLKPPTLKKTSKPPKPFAKVSEPTPSTNQAAKNRPKPWYCFQCGEDGHIVSACSNDPNPSLVAYKRNHIYTNPKNDSFPKSQPL</sequence>
<dbReference type="Ensembl" id="ENSTRUT00000077265.1">
    <property type="protein sequence ID" value="ENSTRUP00000075489.1"/>
    <property type="gene ID" value="ENSTRUG00000033399.1"/>
</dbReference>
<dbReference type="InterPro" id="IPR001878">
    <property type="entry name" value="Znf_CCHC"/>
</dbReference>
<reference evidence="4" key="3">
    <citation type="submission" date="2025-09" db="UniProtKB">
        <authorList>
            <consortium name="Ensembl"/>
        </authorList>
    </citation>
    <scope>IDENTIFICATION</scope>
</reference>
<accession>A0A674NQA0</accession>
<dbReference type="PANTHER" id="PTHR23095:SF53">
    <property type="entry name" value="ZINC FINGER CCHC DOMAIN-CONTAINING PROTEIN 12-LIKE"/>
    <property type="match status" value="1"/>
</dbReference>
<dbReference type="GO" id="GO:0003676">
    <property type="term" value="F:nucleic acid binding"/>
    <property type="evidence" value="ECO:0007669"/>
    <property type="project" value="InterPro"/>
</dbReference>
<keyword evidence="1" id="KW-0862">Zinc</keyword>
<dbReference type="InParanoid" id="A0A674NQA0"/>
<proteinExistence type="predicted"/>
<feature type="region of interest" description="Disordered" evidence="2">
    <location>
        <begin position="21"/>
        <end position="41"/>
    </location>
</feature>
<reference evidence="4 5" key="1">
    <citation type="journal article" date="2011" name="Genome Biol. Evol.">
        <title>Integration of the genetic map and genome assembly of fugu facilitates insights into distinct features of genome evolution in teleosts and mammals.</title>
        <authorList>
            <person name="Kai W."/>
            <person name="Kikuchi K."/>
            <person name="Tohari S."/>
            <person name="Chew A.K."/>
            <person name="Tay A."/>
            <person name="Fujiwara A."/>
            <person name="Hosoya S."/>
            <person name="Suetake H."/>
            <person name="Naruse K."/>
            <person name="Brenner S."/>
            <person name="Suzuki Y."/>
            <person name="Venkatesh B."/>
        </authorList>
    </citation>
    <scope>NUCLEOTIDE SEQUENCE [LARGE SCALE GENOMIC DNA]</scope>
</reference>
<dbReference type="InterPro" id="IPR036875">
    <property type="entry name" value="Znf_CCHC_sf"/>
</dbReference>
<dbReference type="PANTHER" id="PTHR23095">
    <property type="entry name" value="PARANEOPLASTIC ANTIGEN"/>
    <property type="match status" value="1"/>
</dbReference>
<dbReference type="Pfam" id="PF14893">
    <property type="entry name" value="PNMA"/>
    <property type="match status" value="1"/>
</dbReference>
<keyword evidence="5" id="KW-1185">Reference proteome</keyword>
<keyword evidence="1" id="KW-0479">Metal-binding</keyword>
<dbReference type="SUPFAM" id="SSF57756">
    <property type="entry name" value="Retrovirus zinc finger-like domains"/>
    <property type="match status" value="1"/>
</dbReference>
<dbReference type="OMA" id="CNNEPNP"/>
<dbReference type="GO" id="GO:0008270">
    <property type="term" value="F:zinc ion binding"/>
    <property type="evidence" value="ECO:0007669"/>
    <property type="project" value="UniProtKB-KW"/>
</dbReference>
<evidence type="ECO:0000313" key="4">
    <source>
        <dbReference type="Ensembl" id="ENSTRUP00000075489.1"/>
    </source>
</evidence>
<dbReference type="Gene3D" id="4.10.60.10">
    <property type="entry name" value="Zinc finger, CCHC-type"/>
    <property type="match status" value="1"/>
</dbReference>
<feature type="domain" description="CCHC-type" evidence="3">
    <location>
        <begin position="293"/>
        <end position="308"/>
    </location>
</feature>
<reference evidence="4" key="2">
    <citation type="submission" date="2025-08" db="UniProtKB">
        <authorList>
            <consortium name="Ensembl"/>
        </authorList>
    </citation>
    <scope>IDENTIFICATION</scope>
</reference>
<keyword evidence="1" id="KW-0863">Zinc-finger</keyword>
<protein>
    <recommendedName>
        <fullName evidence="3">CCHC-type domain-containing protein</fullName>
    </recommendedName>
</protein>
<evidence type="ECO:0000256" key="2">
    <source>
        <dbReference type="SAM" id="MobiDB-lite"/>
    </source>
</evidence>
<dbReference type="GeneTree" id="ENSGT01030000234522"/>
<feature type="region of interest" description="Disordered" evidence="2">
    <location>
        <begin position="257"/>
        <end position="287"/>
    </location>
</feature>
<name>A0A674NQA0_TAKRU</name>
<dbReference type="InterPro" id="IPR026523">
    <property type="entry name" value="PNMA"/>
</dbReference>